<dbReference type="Proteomes" id="UP000765509">
    <property type="component" value="Unassembled WGS sequence"/>
</dbReference>
<reference evidence="1" key="1">
    <citation type="submission" date="2021-03" db="EMBL/GenBank/DDBJ databases">
        <title>Draft genome sequence of rust myrtle Austropuccinia psidii MF-1, a brazilian biotype.</title>
        <authorList>
            <person name="Quecine M.C."/>
            <person name="Pachon D.M.R."/>
            <person name="Bonatelli M.L."/>
            <person name="Correr F.H."/>
            <person name="Franceschini L.M."/>
            <person name="Leite T.F."/>
            <person name="Margarido G.R.A."/>
            <person name="Almeida C.A."/>
            <person name="Ferrarezi J.A."/>
            <person name="Labate C.A."/>
        </authorList>
    </citation>
    <scope>NUCLEOTIDE SEQUENCE</scope>
    <source>
        <strain evidence="1">MF-1</strain>
    </source>
</reference>
<accession>A0A9Q3GT11</accession>
<name>A0A9Q3GT11_9BASI</name>
<organism evidence="1 2">
    <name type="scientific">Austropuccinia psidii MF-1</name>
    <dbReference type="NCBI Taxonomy" id="1389203"/>
    <lineage>
        <taxon>Eukaryota</taxon>
        <taxon>Fungi</taxon>
        <taxon>Dikarya</taxon>
        <taxon>Basidiomycota</taxon>
        <taxon>Pucciniomycotina</taxon>
        <taxon>Pucciniomycetes</taxon>
        <taxon>Pucciniales</taxon>
        <taxon>Sphaerophragmiaceae</taxon>
        <taxon>Austropuccinia</taxon>
    </lineage>
</organism>
<evidence type="ECO:0000313" key="1">
    <source>
        <dbReference type="EMBL" id="MBW0478212.1"/>
    </source>
</evidence>
<sequence length="143" mass="16568">MISKVLTCSQAHKAEFPSEFHFSISYFPGCLTTLTDSLSCQEDVFPERRENFISKNKMNPQKLIKQDGVQPSIFFSVKVKAFSDVIYSIQKELWKDPQYRSNLQDLGKHKSVTDYSLHPSSPLLFFKDWVMVPNYPTIQLIIL</sequence>
<comment type="caution">
    <text evidence="1">The sequence shown here is derived from an EMBL/GenBank/DDBJ whole genome shotgun (WGS) entry which is preliminary data.</text>
</comment>
<dbReference type="EMBL" id="AVOT02005098">
    <property type="protein sequence ID" value="MBW0478212.1"/>
    <property type="molecule type" value="Genomic_DNA"/>
</dbReference>
<gene>
    <name evidence="1" type="ORF">O181_017927</name>
</gene>
<keyword evidence="2" id="KW-1185">Reference proteome</keyword>
<protein>
    <submittedName>
        <fullName evidence="1">Uncharacterized protein</fullName>
    </submittedName>
</protein>
<evidence type="ECO:0000313" key="2">
    <source>
        <dbReference type="Proteomes" id="UP000765509"/>
    </source>
</evidence>
<dbReference type="AlphaFoldDB" id="A0A9Q3GT11"/>
<proteinExistence type="predicted"/>